<reference evidence="2 3" key="1">
    <citation type="submission" date="2022-05" db="EMBL/GenBank/DDBJ databases">
        <authorList>
            <consortium name="Genoscope - CEA"/>
            <person name="William W."/>
        </authorList>
    </citation>
    <scope>NUCLEOTIDE SEQUENCE [LARGE SCALE GENOMIC DNA]</scope>
</reference>
<dbReference type="EMBL" id="CALNXJ010000099">
    <property type="protein sequence ID" value="CAH3164073.1"/>
    <property type="molecule type" value="Genomic_DNA"/>
</dbReference>
<feature type="chain" id="PRO_5043964725" evidence="1">
    <location>
        <begin position="20"/>
        <end position="74"/>
    </location>
</feature>
<gene>
    <name evidence="2" type="ORF">PMEA_00035852</name>
</gene>
<evidence type="ECO:0000256" key="1">
    <source>
        <dbReference type="SAM" id="SignalP"/>
    </source>
</evidence>
<keyword evidence="1" id="KW-0732">Signal</keyword>
<dbReference type="Proteomes" id="UP001159428">
    <property type="component" value="Unassembled WGS sequence"/>
</dbReference>
<comment type="caution">
    <text evidence="2">The sequence shown here is derived from an EMBL/GenBank/DDBJ whole genome shotgun (WGS) entry which is preliminary data.</text>
</comment>
<dbReference type="AlphaFoldDB" id="A0AAU9Y3L9"/>
<accession>A0AAU9Y3L9</accession>
<evidence type="ECO:0000313" key="3">
    <source>
        <dbReference type="Proteomes" id="UP001159428"/>
    </source>
</evidence>
<keyword evidence="3" id="KW-1185">Reference proteome</keyword>
<protein>
    <submittedName>
        <fullName evidence="2">Uncharacterized protein</fullName>
    </submittedName>
</protein>
<organism evidence="2 3">
    <name type="scientific">Pocillopora meandrina</name>
    <dbReference type="NCBI Taxonomy" id="46732"/>
    <lineage>
        <taxon>Eukaryota</taxon>
        <taxon>Metazoa</taxon>
        <taxon>Cnidaria</taxon>
        <taxon>Anthozoa</taxon>
        <taxon>Hexacorallia</taxon>
        <taxon>Scleractinia</taxon>
        <taxon>Astrocoeniina</taxon>
        <taxon>Pocilloporidae</taxon>
        <taxon>Pocillopora</taxon>
    </lineage>
</organism>
<name>A0AAU9Y3L9_9CNID</name>
<evidence type="ECO:0000313" key="2">
    <source>
        <dbReference type="EMBL" id="CAH3164073.1"/>
    </source>
</evidence>
<feature type="signal peptide" evidence="1">
    <location>
        <begin position="1"/>
        <end position="19"/>
    </location>
</feature>
<proteinExistence type="predicted"/>
<sequence length="74" mass="8801">MIPLLGVTWLFGLLSPVHKTFVHIFTILNWFPDFLSTLQAKHSDQRAFQKKDEHRFSIFYKEQLHKEELTGQSK</sequence>